<organism evidence="2 3">
    <name type="scientific">Marinobacter salexigens</name>
    <dbReference type="NCBI Taxonomy" id="1925763"/>
    <lineage>
        <taxon>Bacteria</taxon>
        <taxon>Pseudomonadati</taxon>
        <taxon>Pseudomonadota</taxon>
        <taxon>Gammaproteobacteria</taxon>
        <taxon>Pseudomonadales</taxon>
        <taxon>Marinobacteraceae</taxon>
        <taxon>Marinobacter</taxon>
    </lineage>
</organism>
<keyword evidence="1" id="KW-0472">Membrane</keyword>
<name>A0ABS6AA10_9GAMM</name>
<dbReference type="RefSeq" id="WP_216008803.1">
    <property type="nucleotide sequence ID" value="NZ_JAHKPV010000019.1"/>
</dbReference>
<evidence type="ECO:0000313" key="2">
    <source>
        <dbReference type="EMBL" id="MBU2875007.1"/>
    </source>
</evidence>
<sequence length="386" mass="42250">MATQRFRYAASVLKRSAFLIVTGSFLLVLLASTFLLLNFPNIEELELSQLYLNENGDVYVEVPLFSLVLLLGTIVMLAKHQIQLVLTNEGLTINIPRLTGLGLLGLTTGSHRIPLTAIQSVELAPASGVQHIPQAIQKARLIIITREKTYRLQPYNFLREGGPDHRMGFGTLFGKSQSKVEALLVEAPLVQALSLATNKLSFTTTSTDETGPLAGHFDLLKHKGMVIQMALLAGLGIYALVDYLLLTSFLVVGEWPLWPFICSGLLAGALGVHLGKGAPKVEHIGLSILLGLVGAVAVYPGLQRYTLIAAPAPIEITYQMTEIGYFEHASYPDIDQRESGIPEYWESLTLGENYSFPLYEPVVGFAMVDMTPVYAKSRAFYEAAEQ</sequence>
<keyword evidence="1" id="KW-1133">Transmembrane helix</keyword>
<feature type="transmembrane region" description="Helical" evidence="1">
    <location>
        <begin position="257"/>
        <end position="275"/>
    </location>
</feature>
<dbReference type="EMBL" id="JAHKPV010000019">
    <property type="protein sequence ID" value="MBU2875007.1"/>
    <property type="molecule type" value="Genomic_DNA"/>
</dbReference>
<feature type="transmembrane region" description="Helical" evidence="1">
    <location>
        <begin position="284"/>
        <end position="302"/>
    </location>
</feature>
<feature type="transmembrane region" description="Helical" evidence="1">
    <location>
        <begin position="58"/>
        <end position="78"/>
    </location>
</feature>
<feature type="transmembrane region" description="Helical" evidence="1">
    <location>
        <begin position="12"/>
        <end position="38"/>
    </location>
</feature>
<evidence type="ECO:0000313" key="3">
    <source>
        <dbReference type="Proteomes" id="UP000753376"/>
    </source>
</evidence>
<gene>
    <name evidence="2" type="ORF">KO508_13445</name>
</gene>
<keyword evidence="1" id="KW-0812">Transmembrane</keyword>
<evidence type="ECO:0000256" key="1">
    <source>
        <dbReference type="SAM" id="Phobius"/>
    </source>
</evidence>
<feature type="transmembrane region" description="Helical" evidence="1">
    <location>
        <begin position="229"/>
        <end position="251"/>
    </location>
</feature>
<keyword evidence="3" id="KW-1185">Reference proteome</keyword>
<comment type="caution">
    <text evidence="2">The sequence shown here is derived from an EMBL/GenBank/DDBJ whole genome shotgun (WGS) entry which is preliminary data.</text>
</comment>
<reference evidence="2 3" key="1">
    <citation type="submission" date="2021-05" db="EMBL/GenBank/DDBJ databases">
        <title>Draft genomes of bacteria isolated from model marine particles.</title>
        <authorList>
            <person name="Datta M.S."/>
            <person name="Schwartzman J.A."/>
            <person name="Enke T.N."/>
            <person name="Saavedra J."/>
            <person name="Cermak N."/>
            <person name="Cordero O.X."/>
        </authorList>
    </citation>
    <scope>NUCLEOTIDE SEQUENCE [LARGE SCALE GENOMIC DNA]</scope>
    <source>
        <strain evidence="2 3">D2M19</strain>
    </source>
</reference>
<accession>A0ABS6AA10</accession>
<proteinExistence type="predicted"/>
<protein>
    <submittedName>
        <fullName evidence="2">Uncharacterized protein</fullName>
    </submittedName>
</protein>
<dbReference type="Proteomes" id="UP000753376">
    <property type="component" value="Unassembled WGS sequence"/>
</dbReference>